<organism evidence="1 2">
    <name type="scientific">Necator americanus</name>
    <name type="common">Human hookworm</name>
    <dbReference type="NCBI Taxonomy" id="51031"/>
    <lineage>
        <taxon>Eukaryota</taxon>
        <taxon>Metazoa</taxon>
        <taxon>Ecdysozoa</taxon>
        <taxon>Nematoda</taxon>
        <taxon>Chromadorea</taxon>
        <taxon>Rhabditida</taxon>
        <taxon>Rhabditina</taxon>
        <taxon>Rhabditomorpha</taxon>
        <taxon>Strongyloidea</taxon>
        <taxon>Ancylostomatidae</taxon>
        <taxon>Bunostominae</taxon>
        <taxon>Necator</taxon>
    </lineage>
</organism>
<sequence length="175" mass="19461">MLEFFAALAGSWEDPAMDSIDGESKTSKRGLRPETLKLIRQRGAAGNEELSSELARTAMRADHIHTVSKLKVSQEYKLLLCLTFVKLKKAFGLAETSILATGVLQFYYNIIIDVERGPGDTISPSVFTLTLENAVKPPGKLEWDDIGVKVDGRQLHPLRFADDIVPTRTVNWNEC</sequence>
<protein>
    <submittedName>
        <fullName evidence="1">Uncharacterized protein</fullName>
    </submittedName>
</protein>
<name>A0ABR1DPR3_NECAM</name>
<evidence type="ECO:0000313" key="1">
    <source>
        <dbReference type="EMBL" id="KAK6752238.1"/>
    </source>
</evidence>
<reference evidence="1 2" key="1">
    <citation type="submission" date="2023-08" db="EMBL/GenBank/DDBJ databases">
        <title>A Necator americanus chromosomal reference genome.</title>
        <authorList>
            <person name="Ilik V."/>
            <person name="Petrzelkova K.J."/>
            <person name="Pardy F."/>
            <person name="Fuh T."/>
            <person name="Niatou-Singa F.S."/>
            <person name="Gouil Q."/>
            <person name="Baker L."/>
            <person name="Ritchie M.E."/>
            <person name="Jex A.R."/>
            <person name="Gazzola D."/>
            <person name="Li H."/>
            <person name="Toshio Fujiwara R."/>
            <person name="Zhan B."/>
            <person name="Aroian R.V."/>
            <person name="Pafco B."/>
            <person name="Schwarz E.M."/>
        </authorList>
    </citation>
    <scope>NUCLEOTIDE SEQUENCE [LARGE SCALE GENOMIC DNA]</scope>
    <source>
        <strain evidence="1 2">Aroian</strain>
        <tissue evidence="1">Whole animal</tissue>
    </source>
</reference>
<evidence type="ECO:0000313" key="2">
    <source>
        <dbReference type="Proteomes" id="UP001303046"/>
    </source>
</evidence>
<keyword evidence="2" id="KW-1185">Reference proteome</keyword>
<accession>A0ABR1DPR3</accession>
<gene>
    <name evidence="1" type="primary">Necator_chrIV.g16874</name>
    <name evidence="1" type="ORF">RB195_003576</name>
</gene>
<dbReference type="Proteomes" id="UP001303046">
    <property type="component" value="Unassembled WGS sequence"/>
</dbReference>
<dbReference type="EMBL" id="JAVFWL010000004">
    <property type="protein sequence ID" value="KAK6752238.1"/>
    <property type="molecule type" value="Genomic_DNA"/>
</dbReference>
<comment type="caution">
    <text evidence="1">The sequence shown here is derived from an EMBL/GenBank/DDBJ whole genome shotgun (WGS) entry which is preliminary data.</text>
</comment>
<proteinExistence type="predicted"/>